<feature type="non-terminal residue" evidence="8">
    <location>
        <position position="1"/>
    </location>
</feature>
<protein>
    <submittedName>
        <fullName evidence="8">RWP-RK domain-containing protein</fullName>
    </submittedName>
</protein>
<reference evidence="8" key="1">
    <citation type="submission" date="2021-02" db="EMBL/GenBank/DDBJ databases">
        <title>First Annotated Genome of the Yellow-green Alga Tribonema minus.</title>
        <authorList>
            <person name="Mahan K.M."/>
        </authorList>
    </citation>
    <scope>NUCLEOTIDE SEQUENCE</scope>
    <source>
        <strain evidence="8">UTEX B ZZ1240</strain>
    </source>
</reference>
<dbReference type="EMBL" id="JAFCMP010000079">
    <property type="protein sequence ID" value="KAG5188053.1"/>
    <property type="molecule type" value="Genomic_DNA"/>
</dbReference>
<dbReference type="PANTHER" id="PTHR46373">
    <property type="entry name" value="PROTEIN RKD4"/>
    <property type="match status" value="1"/>
</dbReference>
<evidence type="ECO:0000256" key="3">
    <source>
        <dbReference type="ARBA" id="ARBA00023054"/>
    </source>
</evidence>
<name>A0A835Z7T4_9STRA</name>
<evidence type="ECO:0000256" key="6">
    <source>
        <dbReference type="ARBA" id="ARBA00023242"/>
    </source>
</evidence>
<evidence type="ECO:0000313" key="9">
    <source>
        <dbReference type="Proteomes" id="UP000664859"/>
    </source>
</evidence>
<evidence type="ECO:0000256" key="4">
    <source>
        <dbReference type="ARBA" id="ARBA00023125"/>
    </source>
</evidence>
<dbReference type="GO" id="GO:0003677">
    <property type="term" value="F:DNA binding"/>
    <property type="evidence" value="ECO:0007669"/>
    <property type="project" value="UniProtKB-KW"/>
</dbReference>
<evidence type="ECO:0000256" key="5">
    <source>
        <dbReference type="ARBA" id="ARBA00023163"/>
    </source>
</evidence>
<dbReference type="PANTHER" id="PTHR46373:SF2">
    <property type="entry name" value="RWP-RK DOMAIN-CONTAINING PROTEIN"/>
    <property type="match status" value="1"/>
</dbReference>
<keyword evidence="6" id="KW-0539">Nucleus</keyword>
<comment type="function">
    <text evidence="1">Putative transcription factor.</text>
</comment>
<evidence type="ECO:0000313" key="8">
    <source>
        <dbReference type="EMBL" id="KAG5188053.1"/>
    </source>
</evidence>
<dbReference type="Proteomes" id="UP000664859">
    <property type="component" value="Unassembled WGS sequence"/>
</dbReference>
<dbReference type="InterPro" id="IPR003035">
    <property type="entry name" value="RWP-RK_dom"/>
</dbReference>
<dbReference type="Pfam" id="PF02042">
    <property type="entry name" value="RWP-RK"/>
    <property type="match status" value="1"/>
</dbReference>
<feature type="domain" description="RWP-RK" evidence="7">
    <location>
        <begin position="1"/>
        <end position="81"/>
    </location>
</feature>
<keyword evidence="2" id="KW-0805">Transcription regulation</keyword>
<comment type="caution">
    <text evidence="8">The sequence shown here is derived from an EMBL/GenBank/DDBJ whole genome shotgun (WGS) entry which is preliminary data.</text>
</comment>
<organism evidence="8 9">
    <name type="scientific">Tribonema minus</name>
    <dbReference type="NCBI Taxonomy" id="303371"/>
    <lineage>
        <taxon>Eukaryota</taxon>
        <taxon>Sar</taxon>
        <taxon>Stramenopiles</taxon>
        <taxon>Ochrophyta</taxon>
        <taxon>PX clade</taxon>
        <taxon>Xanthophyceae</taxon>
        <taxon>Tribonematales</taxon>
        <taxon>Tribonemataceae</taxon>
        <taxon>Tribonema</taxon>
    </lineage>
</organism>
<evidence type="ECO:0000256" key="1">
    <source>
        <dbReference type="ARBA" id="ARBA00004049"/>
    </source>
</evidence>
<dbReference type="PROSITE" id="PS51519">
    <property type="entry name" value="RWP_RK"/>
    <property type="match status" value="1"/>
</dbReference>
<evidence type="ECO:0000259" key="7">
    <source>
        <dbReference type="PROSITE" id="PS51519"/>
    </source>
</evidence>
<keyword evidence="5" id="KW-0804">Transcription</keyword>
<keyword evidence="4" id="KW-0238">DNA-binding</keyword>
<keyword evidence="3" id="KW-0175">Coiled coil</keyword>
<sequence>SKRQTSEEVAKRLPVSVLEEFYHVPLNIAARELSVSLTMLKKLCRQYGIKRWPHRQVSSLNKSLGKLEEKILGASDDKAAAALRAKAGPLRTKRELIIKTASAGLDPDVLNAVFAARP</sequence>
<dbReference type="InterPro" id="IPR044607">
    <property type="entry name" value="RKD-like"/>
</dbReference>
<evidence type="ECO:0000256" key="2">
    <source>
        <dbReference type="ARBA" id="ARBA00023015"/>
    </source>
</evidence>
<dbReference type="GO" id="GO:0003700">
    <property type="term" value="F:DNA-binding transcription factor activity"/>
    <property type="evidence" value="ECO:0007669"/>
    <property type="project" value="InterPro"/>
</dbReference>
<gene>
    <name evidence="8" type="ORF">JKP88DRAFT_129502</name>
</gene>
<proteinExistence type="predicted"/>
<dbReference type="OrthoDB" id="6270329at2759"/>
<feature type="non-terminal residue" evidence="8">
    <location>
        <position position="118"/>
    </location>
</feature>
<keyword evidence="9" id="KW-1185">Reference proteome</keyword>
<dbReference type="AlphaFoldDB" id="A0A835Z7T4"/>
<accession>A0A835Z7T4</accession>